<dbReference type="AlphaFoldDB" id="A0A517T009"/>
<evidence type="ECO:0000313" key="2">
    <source>
        <dbReference type="Proteomes" id="UP000315003"/>
    </source>
</evidence>
<sequence length="85" mass="9617">MKSKSSGRLKTDLAEGQNSGKKLADCRVYTPRRWNEKLLHYGLKIPSPRRLRFGGGWQWGPFAATASTGFNERRPSTGIFQFDTV</sequence>
<evidence type="ECO:0000313" key="1">
    <source>
        <dbReference type="EMBL" id="QDT61728.1"/>
    </source>
</evidence>
<protein>
    <submittedName>
        <fullName evidence="1">Uncharacterized protein</fullName>
    </submittedName>
</protein>
<dbReference type="EMBL" id="CP036272">
    <property type="protein sequence ID" value="QDT61728.1"/>
    <property type="molecule type" value="Genomic_DNA"/>
</dbReference>
<dbReference type="Proteomes" id="UP000315003">
    <property type="component" value="Chromosome"/>
</dbReference>
<accession>A0A517T009</accession>
<organism evidence="1 2">
    <name type="scientific">Stieleria bergensis</name>
    <dbReference type="NCBI Taxonomy" id="2528025"/>
    <lineage>
        <taxon>Bacteria</taxon>
        <taxon>Pseudomonadati</taxon>
        <taxon>Planctomycetota</taxon>
        <taxon>Planctomycetia</taxon>
        <taxon>Pirellulales</taxon>
        <taxon>Pirellulaceae</taxon>
        <taxon>Stieleria</taxon>
    </lineage>
</organism>
<reference evidence="1 2" key="1">
    <citation type="submission" date="2019-02" db="EMBL/GenBank/DDBJ databases">
        <title>Deep-cultivation of Planctomycetes and their phenomic and genomic characterization uncovers novel biology.</title>
        <authorList>
            <person name="Wiegand S."/>
            <person name="Jogler M."/>
            <person name="Boedeker C."/>
            <person name="Pinto D."/>
            <person name="Vollmers J."/>
            <person name="Rivas-Marin E."/>
            <person name="Kohn T."/>
            <person name="Peeters S.H."/>
            <person name="Heuer A."/>
            <person name="Rast P."/>
            <person name="Oberbeckmann S."/>
            <person name="Bunk B."/>
            <person name="Jeske O."/>
            <person name="Meyerdierks A."/>
            <person name="Storesund J.E."/>
            <person name="Kallscheuer N."/>
            <person name="Luecker S."/>
            <person name="Lage O.M."/>
            <person name="Pohl T."/>
            <person name="Merkel B.J."/>
            <person name="Hornburger P."/>
            <person name="Mueller R.-W."/>
            <person name="Bruemmer F."/>
            <person name="Labrenz M."/>
            <person name="Spormann A.M."/>
            <person name="Op den Camp H."/>
            <person name="Overmann J."/>
            <person name="Amann R."/>
            <person name="Jetten M.S.M."/>
            <person name="Mascher T."/>
            <person name="Medema M.H."/>
            <person name="Devos D.P."/>
            <person name="Kaster A.-K."/>
            <person name="Ovreas L."/>
            <person name="Rohde M."/>
            <person name="Galperin M.Y."/>
            <person name="Jogler C."/>
        </authorList>
    </citation>
    <scope>NUCLEOTIDE SEQUENCE [LARGE SCALE GENOMIC DNA]</scope>
    <source>
        <strain evidence="1 2">SV_7m_r</strain>
    </source>
</reference>
<gene>
    <name evidence="1" type="ORF">SV7mr_42680</name>
</gene>
<proteinExistence type="predicted"/>
<name>A0A517T009_9BACT</name>
<keyword evidence="2" id="KW-1185">Reference proteome</keyword>